<accession>A0A919VS91</accession>
<gene>
    <name evidence="4" type="ORF">Aau02nite_61640</name>
</gene>
<dbReference type="GO" id="GO:0008483">
    <property type="term" value="F:transaminase activity"/>
    <property type="evidence" value="ECO:0007669"/>
    <property type="project" value="UniProtKB-KW"/>
</dbReference>
<dbReference type="EMBL" id="BOQL01000052">
    <property type="protein sequence ID" value="GIM74576.1"/>
    <property type="molecule type" value="Genomic_DNA"/>
</dbReference>
<evidence type="ECO:0000313" key="5">
    <source>
        <dbReference type="Proteomes" id="UP000681340"/>
    </source>
</evidence>
<protein>
    <submittedName>
        <fullName evidence="4">Aminotransferase class V</fullName>
    </submittedName>
</protein>
<dbReference type="SUPFAM" id="SSF53383">
    <property type="entry name" value="PLP-dependent transferases"/>
    <property type="match status" value="1"/>
</dbReference>
<reference evidence="4" key="1">
    <citation type="submission" date="2021-03" db="EMBL/GenBank/DDBJ databases">
        <title>Whole genome shotgun sequence of Actinoplanes auranticolor NBRC 12245.</title>
        <authorList>
            <person name="Komaki H."/>
            <person name="Tamura T."/>
        </authorList>
    </citation>
    <scope>NUCLEOTIDE SEQUENCE</scope>
    <source>
        <strain evidence="4">NBRC 12245</strain>
    </source>
</reference>
<evidence type="ECO:0000256" key="2">
    <source>
        <dbReference type="SAM" id="MobiDB-lite"/>
    </source>
</evidence>
<comment type="caution">
    <text evidence="4">The sequence shown here is derived from an EMBL/GenBank/DDBJ whole genome shotgun (WGS) entry which is preliminary data.</text>
</comment>
<evidence type="ECO:0000259" key="3">
    <source>
        <dbReference type="Pfam" id="PF00266"/>
    </source>
</evidence>
<feature type="domain" description="Aminotransferase class V" evidence="3">
    <location>
        <begin position="81"/>
        <end position="401"/>
    </location>
</feature>
<feature type="region of interest" description="Disordered" evidence="2">
    <location>
        <begin position="1"/>
        <end position="28"/>
    </location>
</feature>
<dbReference type="AlphaFoldDB" id="A0A919VS91"/>
<keyword evidence="1" id="KW-0663">Pyridoxal phosphate</keyword>
<dbReference type="InterPro" id="IPR000192">
    <property type="entry name" value="Aminotrans_V_dom"/>
</dbReference>
<keyword evidence="4" id="KW-0808">Transferase</keyword>
<keyword evidence="5" id="KW-1185">Reference proteome</keyword>
<evidence type="ECO:0000313" key="4">
    <source>
        <dbReference type="EMBL" id="GIM74576.1"/>
    </source>
</evidence>
<dbReference type="PANTHER" id="PTHR43092:SF2">
    <property type="entry name" value="HERCYNYLCYSTEINE SULFOXIDE LYASE"/>
    <property type="match status" value="1"/>
</dbReference>
<dbReference type="Proteomes" id="UP000681340">
    <property type="component" value="Unassembled WGS sequence"/>
</dbReference>
<organism evidence="4 5">
    <name type="scientific">Actinoplanes auranticolor</name>
    <dbReference type="NCBI Taxonomy" id="47988"/>
    <lineage>
        <taxon>Bacteria</taxon>
        <taxon>Bacillati</taxon>
        <taxon>Actinomycetota</taxon>
        <taxon>Actinomycetes</taxon>
        <taxon>Micromonosporales</taxon>
        <taxon>Micromonosporaceae</taxon>
        <taxon>Actinoplanes</taxon>
    </lineage>
</organism>
<name>A0A919VS91_9ACTN</name>
<dbReference type="InterPro" id="IPR015424">
    <property type="entry name" value="PyrdxlP-dep_Trfase"/>
</dbReference>
<dbReference type="PANTHER" id="PTHR43092">
    <property type="entry name" value="L-CYSTEINE DESULFHYDRASE"/>
    <property type="match status" value="1"/>
</dbReference>
<dbReference type="Gene3D" id="3.40.640.10">
    <property type="entry name" value="Type I PLP-dependent aspartate aminotransferase-like (Major domain)"/>
    <property type="match status" value="1"/>
</dbReference>
<evidence type="ECO:0000256" key="1">
    <source>
        <dbReference type="ARBA" id="ARBA00022898"/>
    </source>
</evidence>
<keyword evidence="4" id="KW-0032">Aminotransferase</keyword>
<dbReference type="Gene3D" id="3.90.1150.10">
    <property type="entry name" value="Aspartate Aminotransferase, domain 1"/>
    <property type="match status" value="1"/>
</dbReference>
<proteinExistence type="predicted"/>
<sequence>MARPGNGSDGPAGTTYDQGVSVGDPPPPIPGARLLFSLDPATAYLNHGSFGAVPIGVQRTQQRLRDEVERNPMSFFAHPGLTDRIVHTRRHLAHFLGADPDGSALLPNATAAVSLVLQSVRLKSGDEVLLTDHGYGANALAVRRQCRRDGASARTVALPLDATDAEVVSRIRGALRPGKTKLLIVDQLTSPTAKVLPVRAIADAARQHDIPVFVDAAHVPGMLPVRVDRLGADFWVGNLHKWAFAPRGTALLAVAPAWRRRIEPLVVSWEHDAGFPLSAEYQGTMDYSSWLAAPAGLFTLRTLGVEAVRRHNAALAAYGQRLVGASLGLAPTDLPDPGAAEAAMRIVPLPSGIATTQPEAHALRQQIADKLATEVAVNAWGGRGWLRLSAQIYNRPEEYENLAERLPPLLASLR</sequence>
<dbReference type="InterPro" id="IPR015422">
    <property type="entry name" value="PyrdxlP-dep_Trfase_small"/>
</dbReference>
<dbReference type="Pfam" id="PF00266">
    <property type="entry name" value="Aminotran_5"/>
    <property type="match status" value="1"/>
</dbReference>
<dbReference type="InterPro" id="IPR015421">
    <property type="entry name" value="PyrdxlP-dep_Trfase_major"/>
</dbReference>